<proteinExistence type="inferred from homology"/>
<dbReference type="EMBL" id="JAAARO010000012">
    <property type="protein sequence ID" value="KAF5738896.1"/>
    <property type="molecule type" value="Genomic_DNA"/>
</dbReference>
<dbReference type="GO" id="GO:0005783">
    <property type="term" value="C:endoplasmic reticulum"/>
    <property type="evidence" value="ECO:0007669"/>
    <property type="project" value="TreeGrafter"/>
</dbReference>
<keyword evidence="10" id="KW-1185">Reference proteome</keyword>
<evidence type="ECO:0000256" key="2">
    <source>
        <dbReference type="ARBA" id="ARBA00004127"/>
    </source>
</evidence>
<evidence type="ECO:0000313" key="9">
    <source>
        <dbReference type="EMBL" id="KAF5738896.1"/>
    </source>
</evidence>
<evidence type="ECO:0000313" key="10">
    <source>
        <dbReference type="Proteomes" id="UP000593562"/>
    </source>
</evidence>
<evidence type="ECO:0000256" key="6">
    <source>
        <dbReference type="ARBA" id="ARBA00023136"/>
    </source>
</evidence>
<evidence type="ECO:0000256" key="3">
    <source>
        <dbReference type="ARBA" id="ARBA00006483"/>
    </source>
</evidence>
<dbReference type="InParanoid" id="A0A7J7CYE3"/>
<dbReference type="Proteomes" id="UP000593562">
    <property type="component" value="Unassembled WGS sequence"/>
</dbReference>
<comment type="caution">
    <text evidence="9">The sequence shown here is derived from an EMBL/GenBank/DDBJ whole genome shotgun (WGS) entry which is preliminary data.</text>
</comment>
<evidence type="ECO:0000256" key="7">
    <source>
        <dbReference type="RuleBase" id="RU363107"/>
    </source>
</evidence>
<dbReference type="GO" id="GO:0016020">
    <property type="term" value="C:membrane"/>
    <property type="evidence" value="ECO:0007669"/>
    <property type="project" value="UniProtKB-SubCell"/>
</dbReference>
<keyword evidence="4 7" id="KW-0812">Transmembrane</keyword>
<dbReference type="GO" id="GO:0005794">
    <property type="term" value="C:Golgi apparatus"/>
    <property type="evidence" value="ECO:0007669"/>
    <property type="project" value="TreeGrafter"/>
</dbReference>
<feature type="transmembrane region" description="Helical" evidence="7">
    <location>
        <begin position="70"/>
        <end position="88"/>
    </location>
</feature>
<keyword evidence="7" id="KW-0813">Transport</keyword>
<evidence type="ECO:0000256" key="1">
    <source>
        <dbReference type="ARBA" id="ARBA00002501"/>
    </source>
</evidence>
<keyword evidence="5 7" id="KW-1133">Transmembrane helix</keyword>
<comment type="function">
    <text evidence="1 7">May be involved in both secretory and endocytic intracellular trafficking in the endosomal/prevacuolar compartments.</text>
</comment>
<name>A0A7J7CYE3_TRIWF</name>
<comment type="similarity">
    <text evidence="3 7">Belongs to the PRA1 family.</text>
</comment>
<feature type="transmembrane region" description="Helical" evidence="7">
    <location>
        <begin position="122"/>
        <end position="142"/>
    </location>
</feature>
<dbReference type="PANTHER" id="PTHR19317:SF84">
    <property type="entry name" value="PRA1 FAMILY PROTEIN"/>
    <property type="match status" value="1"/>
</dbReference>
<sequence length="198" mass="22331">MKSTSSAPYGAIPSSTTPPTTTNFLTRATANTRAYFASRRQWTEFFNLSSFTRPHSFGEATVRLKRNLNYFRGNYAMIILGILFLSLLWHPLSLIVYIIIFVAWFFLYFFRDEPLVIVGRTVDDRIVLGVLSVVTVVVLVFTSVWLNVLVSILIGAFLVVLHAAIRGTEDLYMDDLEGSDGRLFSVLESPTRAGYSRV</sequence>
<dbReference type="PANTHER" id="PTHR19317">
    <property type="entry name" value="PRENYLATED RAB ACCEPTOR 1-RELATED"/>
    <property type="match status" value="1"/>
</dbReference>
<dbReference type="AlphaFoldDB" id="A0A7J7CYE3"/>
<keyword evidence="6 7" id="KW-0472">Membrane</keyword>
<accession>A0A7J7CYE3</accession>
<evidence type="ECO:0000256" key="8">
    <source>
        <dbReference type="SAM" id="MobiDB-lite"/>
    </source>
</evidence>
<reference evidence="9 10" key="1">
    <citation type="journal article" date="2020" name="Nat. Commun.">
        <title>Genome of Tripterygium wilfordii and identification of cytochrome P450 involved in triptolide biosynthesis.</title>
        <authorList>
            <person name="Tu L."/>
            <person name="Su P."/>
            <person name="Zhang Z."/>
            <person name="Gao L."/>
            <person name="Wang J."/>
            <person name="Hu T."/>
            <person name="Zhou J."/>
            <person name="Zhang Y."/>
            <person name="Zhao Y."/>
            <person name="Liu Y."/>
            <person name="Song Y."/>
            <person name="Tong Y."/>
            <person name="Lu Y."/>
            <person name="Yang J."/>
            <person name="Xu C."/>
            <person name="Jia M."/>
            <person name="Peters R.J."/>
            <person name="Huang L."/>
            <person name="Gao W."/>
        </authorList>
    </citation>
    <scope>NUCLEOTIDE SEQUENCE [LARGE SCALE GENOMIC DNA]</scope>
    <source>
        <strain evidence="10">cv. XIE 37</strain>
        <tissue evidence="9">Leaf</tissue>
    </source>
</reference>
<dbReference type="GO" id="GO:0016192">
    <property type="term" value="P:vesicle-mediated transport"/>
    <property type="evidence" value="ECO:0007669"/>
    <property type="project" value="TreeGrafter"/>
</dbReference>
<dbReference type="Pfam" id="PF03208">
    <property type="entry name" value="PRA1"/>
    <property type="match status" value="1"/>
</dbReference>
<gene>
    <name evidence="9" type="ORF">HS088_TW12G00091</name>
</gene>
<feature type="region of interest" description="Disordered" evidence="8">
    <location>
        <begin position="1"/>
        <end position="21"/>
    </location>
</feature>
<comment type="subcellular location">
    <subcellularLocation>
        <location evidence="2">Endomembrane system</location>
        <topology evidence="2">Multi-pass membrane protein</topology>
    </subcellularLocation>
    <subcellularLocation>
        <location evidence="7">Membrane</location>
        <topology evidence="7">Multi-pass membrane protein</topology>
    </subcellularLocation>
</comment>
<evidence type="ECO:0000256" key="5">
    <source>
        <dbReference type="ARBA" id="ARBA00022989"/>
    </source>
</evidence>
<dbReference type="OrthoDB" id="63113at2759"/>
<protein>
    <recommendedName>
        <fullName evidence="7">PRA1 family protein</fullName>
    </recommendedName>
</protein>
<organism evidence="9 10">
    <name type="scientific">Tripterygium wilfordii</name>
    <name type="common">Thunder God vine</name>
    <dbReference type="NCBI Taxonomy" id="458696"/>
    <lineage>
        <taxon>Eukaryota</taxon>
        <taxon>Viridiplantae</taxon>
        <taxon>Streptophyta</taxon>
        <taxon>Embryophyta</taxon>
        <taxon>Tracheophyta</taxon>
        <taxon>Spermatophyta</taxon>
        <taxon>Magnoliopsida</taxon>
        <taxon>eudicotyledons</taxon>
        <taxon>Gunneridae</taxon>
        <taxon>Pentapetalae</taxon>
        <taxon>rosids</taxon>
        <taxon>fabids</taxon>
        <taxon>Celastrales</taxon>
        <taxon>Celastraceae</taxon>
        <taxon>Tripterygium</taxon>
    </lineage>
</organism>
<dbReference type="InterPro" id="IPR004895">
    <property type="entry name" value="Prenylated_rab_accept_PRA1"/>
</dbReference>
<feature type="transmembrane region" description="Helical" evidence="7">
    <location>
        <begin position="94"/>
        <end position="110"/>
    </location>
</feature>
<evidence type="ECO:0000256" key="4">
    <source>
        <dbReference type="ARBA" id="ARBA00022692"/>
    </source>
</evidence>